<protein>
    <recommendedName>
        <fullName evidence="2">Complex 1 LYR protein domain-containing protein</fullName>
    </recommendedName>
</protein>
<dbReference type="InterPro" id="IPR008011">
    <property type="entry name" value="Complex1_LYR_dom"/>
</dbReference>
<evidence type="ECO:0000313" key="3">
    <source>
        <dbReference type="EMBL" id="KAJ8944558.1"/>
    </source>
</evidence>
<evidence type="ECO:0000313" key="4">
    <source>
        <dbReference type="Proteomes" id="UP001162162"/>
    </source>
</evidence>
<sequence length="83" mass="10194">MSLANQVKQLYKTMLHLGKDWHNGYDFFRKRLHSAFMKNKDETDPEKIKKLLAHGQYVAKEIETLYMLKKYRTLKRRYYTHQQ</sequence>
<reference evidence="3" key="1">
    <citation type="journal article" date="2023" name="Insect Mol. Biol.">
        <title>Genome sequencing provides insights into the evolution of gene families encoding plant cell wall-degrading enzymes in longhorned beetles.</title>
        <authorList>
            <person name="Shin N.R."/>
            <person name="Okamura Y."/>
            <person name="Kirsch R."/>
            <person name="Pauchet Y."/>
        </authorList>
    </citation>
    <scope>NUCLEOTIDE SEQUENCE</scope>
    <source>
        <strain evidence="3">AMC_N1</strain>
    </source>
</reference>
<organism evidence="3 4">
    <name type="scientific">Aromia moschata</name>
    <dbReference type="NCBI Taxonomy" id="1265417"/>
    <lineage>
        <taxon>Eukaryota</taxon>
        <taxon>Metazoa</taxon>
        <taxon>Ecdysozoa</taxon>
        <taxon>Arthropoda</taxon>
        <taxon>Hexapoda</taxon>
        <taxon>Insecta</taxon>
        <taxon>Pterygota</taxon>
        <taxon>Neoptera</taxon>
        <taxon>Endopterygota</taxon>
        <taxon>Coleoptera</taxon>
        <taxon>Polyphaga</taxon>
        <taxon>Cucujiformia</taxon>
        <taxon>Chrysomeloidea</taxon>
        <taxon>Cerambycidae</taxon>
        <taxon>Cerambycinae</taxon>
        <taxon>Callichromatini</taxon>
        <taxon>Aromia</taxon>
    </lineage>
</organism>
<dbReference type="PANTHER" id="PTHR21024:SF0">
    <property type="entry name" value="ELECTRON TRANSFER FLAVOPROTEIN REGULATORY FACTOR 1"/>
    <property type="match status" value="1"/>
</dbReference>
<proteinExistence type="inferred from homology"/>
<dbReference type="GO" id="GO:0005739">
    <property type="term" value="C:mitochondrion"/>
    <property type="evidence" value="ECO:0007669"/>
    <property type="project" value="TreeGrafter"/>
</dbReference>
<evidence type="ECO:0000256" key="1">
    <source>
        <dbReference type="ARBA" id="ARBA00009508"/>
    </source>
</evidence>
<keyword evidence="4" id="KW-1185">Reference proteome</keyword>
<dbReference type="CDD" id="cd20265">
    <property type="entry name" value="Complex1_LYR_ETFRF1_LYRM5"/>
    <property type="match status" value="1"/>
</dbReference>
<dbReference type="GO" id="GO:0090324">
    <property type="term" value="P:negative regulation of oxidative phosphorylation"/>
    <property type="evidence" value="ECO:0007669"/>
    <property type="project" value="InterPro"/>
</dbReference>
<dbReference type="PANTHER" id="PTHR21024">
    <property type="entry name" value="GROWTH HORMONE-INDUCIBLE SOLUBLE PROTEIN-RELATED"/>
    <property type="match status" value="1"/>
</dbReference>
<comment type="similarity">
    <text evidence="1">Belongs to the complex I LYR family.</text>
</comment>
<dbReference type="InterPro" id="IPR045296">
    <property type="entry name" value="Complex1_LYR_ETFRF1_LYRM5"/>
</dbReference>
<dbReference type="InterPro" id="IPR052000">
    <property type="entry name" value="ETFRF1"/>
</dbReference>
<comment type="caution">
    <text evidence="3">The sequence shown here is derived from an EMBL/GenBank/DDBJ whole genome shotgun (WGS) entry which is preliminary data.</text>
</comment>
<dbReference type="AlphaFoldDB" id="A0AAV8Y2Z9"/>
<evidence type="ECO:0000259" key="2">
    <source>
        <dbReference type="Pfam" id="PF05347"/>
    </source>
</evidence>
<feature type="domain" description="Complex 1 LYR protein" evidence="2">
    <location>
        <begin position="6"/>
        <end position="57"/>
    </location>
</feature>
<name>A0AAV8Y2Z9_9CUCU</name>
<dbReference type="GO" id="GO:0022904">
    <property type="term" value="P:respiratory electron transport chain"/>
    <property type="evidence" value="ECO:0007669"/>
    <property type="project" value="TreeGrafter"/>
</dbReference>
<accession>A0AAV8Y2Z9</accession>
<dbReference type="Pfam" id="PF05347">
    <property type="entry name" value="Complex1_LYR"/>
    <property type="match status" value="1"/>
</dbReference>
<dbReference type="EMBL" id="JAPWTK010000248">
    <property type="protein sequence ID" value="KAJ8944558.1"/>
    <property type="molecule type" value="Genomic_DNA"/>
</dbReference>
<gene>
    <name evidence="3" type="ORF">NQ318_015726</name>
</gene>
<dbReference type="Proteomes" id="UP001162162">
    <property type="component" value="Unassembled WGS sequence"/>
</dbReference>